<sequence length="342" mass="39061">MVNRRQPGAPVLGWIILFCWIAALTLTVAARKNNLPALQVVAIFLTTALLCLWLVYYYASPGFGKKERARLNRYWPLRGRGRVKSLMRWSCTTGVLTGLCLLTLFSGVTDKQLWIMMGGVTLLAAGCLLQFSLFCRRMLPAATKSLLWRLFLFIYGAVLFIAKILAGGFLLEYMEISSADLPNLAWSVALFFSIPLFILVSYPLVLFLSEWVAGRVTRRKAFFKQMGHVQYILICMFIGVAWVLYLAKGVFLMETLARALYSYDTRSTMRCNNRYQTLYPFDAQARYFPLSDGTHRLFYPKGKEFFVAVVTCDKDGGINWYEVKTRKDLDQEDAALRAPQKR</sequence>
<keyword evidence="1" id="KW-1133">Transmembrane helix</keyword>
<comment type="caution">
    <text evidence="2">The sequence shown here is derived from an EMBL/GenBank/DDBJ whole genome shotgun (WGS) entry which is preliminary data.</text>
</comment>
<feature type="transmembrane region" description="Helical" evidence="1">
    <location>
        <begin position="36"/>
        <end position="59"/>
    </location>
</feature>
<keyword evidence="3" id="KW-1185">Reference proteome</keyword>
<accession>A0A8K0XYZ7</accession>
<feature type="transmembrane region" description="Helical" evidence="1">
    <location>
        <begin position="229"/>
        <end position="247"/>
    </location>
</feature>
<reference evidence="2" key="1">
    <citation type="submission" date="2021-01" db="EMBL/GenBank/DDBJ databases">
        <title>Intestinitalea alba gen. nov., sp. nov., a novel genus of the family Enterobacteriaceae, isolated from the gut of the plastic-eating mealworm Tenebrio molitor L.</title>
        <authorList>
            <person name="Yang Y."/>
        </authorList>
    </citation>
    <scope>NUCLEOTIDE SEQUENCE</scope>
    <source>
        <strain evidence="2">BIT-L3</strain>
    </source>
</reference>
<evidence type="ECO:0000313" key="3">
    <source>
        <dbReference type="Proteomes" id="UP000659047"/>
    </source>
</evidence>
<feature type="transmembrane region" description="Helical" evidence="1">
    <location>
        <begin position="86"/>
        <end position="107"/>
    </location>
</feature>
<feature type="transmembrane region" description="Helical" evidence="1">
    <location>
        <begin position="113"/>
        <end position="134"/>
    </location>
</feature>
<keyword evidence="1" id="KW-0812">Transmembrane</keyword>
<dbReference type="EMBL" id="JAEPBH010000062">
    <property type="protein sequence ID" value="MBK4716927.1"/>
    <property type="molecule type" value="Genomic_DNA"/>
</dbReference>
<organism evidence="2 3">
    <name type="scientific">Tenebrionibacter intestinalis</name>
    <dbReference type="NCBI Taxonomy" id="2799638"/>
    <lineage>
        <taxon>Bacteria</taxon>
        <taxon>Pseudomonadati</taxon>
        <taxon>Pseudomonadota</taxon>
        <taxon>Gammaproteobacteria</taxon>
        <taxon>Enterobacterales</taxon>
        <taxon>Enterobacteriaceae</taxon>
        <taxon>Tenebrionibacter/Tenebrionicola group</taxon>
        <taxon>Tenebrionibacter</taxon>
    </lineage>
</organism>
<feature type="transmembrane region" description="Helical" evidence="1">
    <location>
        <begin position="146"/>
        <end position="171"/>
    </location>
</feature>
<gene>
    <name evidence="2" type="ORF">JJB97_16635</name>
</gene>
<feature type="transmembrane region" description="Helical" evidence="1">
    <location>
        <begin position="12"/>
        <end position="30"/>
    </location>
</feature>
<evidence type="ECO:0000256" key="1">
    <source>
        <dbReference type="SAM" id="Phobius"/>
    </source>
</evidence>
<keyword evidence="1" id="KW-0472">Membrane</keyword>
<proteinExistence type="predicted"/>
<feature type="transmembrane region" description="Helical" evidence="1">
    <location>
        <begin position="183"/>
        <end position="208"/>
    </location>
</feature>
<name>A0A8K0XYZ7_9ENTR</name>
<evidence type="ECO:0000313" key="2">
    <source>
        <dbReference type="EMBL" id="MBK4716927.1"/>
    </source>
</evidence>
<protein>
    <submittedName>
        <fullName evidence="2">Uncharacterized protein</fullName>
    </submittedName>
</protein>
<dbReference type="AlphaFoldDB" id="A0A8K0XYZ7"/>
<dbReference type="Proteomes" id="UP000659047">
    <property type="component" value="Unassembled WGS sequence"/>
</dbReference>
<dbReference type="RefSeq" id="WP_238715189.1">
    <property type="nucleotide sequence ID" value="NZ_JAEPBH010000062.1"/>
</dbReference>